<feature type="compositionally biased region" description="Polar residues" evidence="5">
    <location>
        <begin position="148"/>
        <end position="167"/>
    </location>
</feature>
<dbReference type="AlphaFoldDB" id="A0A914AMV0"/>
<evidence type="ECO:0000256" key="3">
    <source>
        <dbReference type="ARBA" id="ARBA00022989"/>
    </source>
</evidence>
<evidence type="ECO:0000256" key="1">
    <source>
        <dbReference type="ARBA" id="ARBA00004167"/>
    </source>
</evidence>
<dbReference type="InterPro" id="IPR007110">
    <property type="entry name" value="Ig-like_dom"/>
</dbReference>
<dbReference type="RefSeq" id="XP_038064759.1">
    <property type="nucleotide sequence ID" value="XM_038208831.1"/>
</dbReference>
<feature type="transmembrane region" description="Helical" evidence="6">
    <location>
        <begin position="513"/>
        <end position="539"/>
    </location>
</feature>
<dbReference type="GO" id="GO:0071944">
    <property type="term" value="C:cell periphery"/>
    <property type="evidence" value="ECO:0007669"/>
    <property type="project" value="UniProtKB-ARBA"/>
</dbReference>
<sequence>MTSEAFTGIERNCSVDIGPTVISTDPSSVSATHDLPTTTTFSSSSTLHFTDSSPTNSIPASFSTLIIALSSAVGAVIIIFLIIVICLVSLRRKSRRLEDKGTNLQLPTPVKPGSIRVVGPTDRAPPPLAPEGVFVVPTVCSEQPPPQSISLHTLPSDTRDSANSSHSYETRIGYTVAELHPQEPDQRRQGKPPVTGPTVDRLQPQYTEDGYTQYIVEGNNGNQTTSNTEYMPLSAYEEATVTTSVMVTAPGTVSVRRGEPLQLSCNITMLSSGNMINTAQWDRKQNSSFQMYGVIDASSGCGVSSENPCPAVNTSDNRGIVRYERGTDNDARLTLTITPSHLEDSTSFQCVVYLNEGIGSTTHSAIIKVTIRFFPNTTYPRCFVSPNSHDTPALPLILTCSSEFARPNVSLLWTTLDNSTNVILGGITAVAGDEVENKLHLNPSWTYTRYVCHMTSEAFPGIERNCSVDIGPTTVSTDPSSVSTTHDLSNTDLSSLTLHFTDSSPTNSNPSSFSTVIIAVSSAVGGVIILLLVIIICLVSSRRKSRSWENRDTTLQLSTPTRPSDEISRQAANVYDNHNYFNQPASQRASGHEVRDAESTDRAPPAPEGAYAVSTVIWEQTPPPPVYAVLDPDVSSDDDTCVLGVYSYATVQKMTKPSHDGKMKQNVQKAADLHNLSTMGAYDEAGQLQAGGPLGQRLGDSNINGNYNDDDCTAVFVDNILYVASSDDALQL</sequence>
<dbReference type="Gene3D" id="2.60.40.10">
    <property type="entry name" value="Immunoglobulins"/>
    <property type="match status" value="1"/>
</dbReference>
<evidence type="ECO:0000256" key="5">
    <source>
        <dbReference type="SAM" id="MobiDB-lite"/>
    </source>
</evidence>
<keyword evidence="4 6" id="KW-0472">Membrane</keyword>
<dbReference type="PANTHER" id="PTHR15549:SF30">
    <property type="entry name" value="MID2 DOMAIN-CONTAINING PROTEIN"/>
    <property type="match status" value="1"/>
</dbReference>
<feature type="domain" description="Ig-like" evidence="7">
    <location>
        <begin position="243"/>
        <end position="370"/>
    </location>
</feature>
<protein>
    <recommendedName>
        <fullName evidence="7">Ig-like domain-containing protein</fullName>
    </recommendedName>
</protein>
<evidence type="ECO:0000313" key="9">
    <source>
        <dbReference type="Proteomes" id="UP000887568"/>
    </source>
</evidence>
<proteinExistence type="predicted"/>
<evidence type="ECO:0000259" key="7">
    <source>
        <dbReference type="PROSITE" id="PS50835"/>
    </source>
</evidence>
<dbReference type="InterPro" id="IPR013783">
    <property type="entry name" value="Ig-like_fold"/>
</dbReference>
<dbReference type="GO" id="GO:0016020">
    <property type="term" value="C:membrane"/>
    <property type="evidence" value="ECO:0007669"/>
    <property type="project" value="UniProtKB-SubCell"/>
</dbReference>
<dbReference type="OMA" id="MINTAQW"/>
<dbReference type="SUPFAM" id="SSF48726">
    <property type="entry name" value="Immunoglobulin"/>
    <property type="match status" value="1"/>
</dbReference>
<organism evidence="8 9">
    <name type="scientific">Patiria miniata</name>
    <name type="common">Bat star</name>
    <name type="synonym">Asterina miniata</name>
    <dbReference type="NCBI Taxonomy" id="46514"/>
    <lineage>
        <taxon>Eukaryota</taxon>
        <taxon>Metazoa</taxon>
        <taxon>Echinodermata</taxon>
        <taxon>Eleutherozoa</taxon>
        <taxon>Asterozoa</taxon>
        <taxon>Asteroidea</taxon>
        <taxon>Valvatacea</taxon>
        <taxon>Valvatida</taxon>
        <taxon>Asterinidae</taxon>
        <taxon>Patiria</taxon>
    </lineage>
</organism>
<evidence type="ECO:0000256" key="4">
    <source>
        <dbReference type="ARBA" id="ARBA00023136"/>
    </source>
</evidence>
<feature type="transmembrane region" description="Helical" evidence="6">
    <location>
        <begin position="65"/>
        <end position="90"/>
    </location>
</feature>
<evidence type="ECO:0000313" key="8">
    <source>
        <dbReference type="EnsemblMetazoa" id="XP_038064759.1"/>
    </source>
</evidence>
<dbReference type="OrthoDB" id="10015491at2759"/>
<keyword evidence="3 6" id="KW-1133">Transmembrane helix</keyword>
<evidence type="ECO:0000256" key="6">
    <source>
        <dbReference type="SAM" id="Phobius"/>
    </source>
</evidence>
<feature type="compositionally biased region" description="Basic and acidic residues" evidence="5">
    <location>
        <begin position="590"/>
        <end position="601"/>
    </location>
</feature>
<dbReference type="Proteomes" id="UP000887568">
    <property type="component" value="Unplaced"/>
</dbReference>
<reference evidence="8" key="1">
    <citation type="submission" date="2022-11" db="UniProtKB">
        <authorList>
            <consortium name="EnsemblMetazoa"/>
        </authorList>
    </citation>
    <scope>IDENTIFICATION</scope>
</reference>
<dbReference type="InterPro" id="IPR051694">
    <property type="entry name" value="Immunoregulatory_rcpt-like"/>
</dbReference>
<feature type="region of interest" description="Disordered" evidence="5">
    <location>
        <begin position="145"/>
        <end position="205"/>
    </location>
</feature>
<keyword evidence="9" id="KW-1185">Reference proteome</keyword>
<dbReference type="GeneID" id="119735133"/>
<dbReference type="SMART" id="SM00409">
    <property type="entry name" value="IG"/>
    <property type="match status" value="1"/>
</dbReference>
<accession>A0A914AMV0</accession>
<keyword evidence="2 6" id="KW-0812">Transmembrane</keyword>
<dbReference type="InterPro" id="IPR036179">
    <property type="entry name" value="Ig-like_dom_sf"/>
</dbReference>
<dbReference type="PROSITE" id="PS50835">
    <property type="entry name" value="IG_LIKE"/>
    <property type="match status" value="1"/>
</dbReference>
<evidence type="ECO:0000256" key="2">
    <source>
        <dbReference type="ARBA" id="ARBA00022692"/>
    </source>
</evidence>
<dbReference type="InterPro" id="IPR003599">
    <property type="entry name" value="Ig_sub"/>
</dbReference>
<feature type="region of interest" description="Disordered" evidence="5">
    <location>
        <begin position="580"/>
        <end position="608"/>
    </location>
</feature>
<name>A0A914AMV0_PATMI</name>
<feature type="compositionally biased region" description="Polar residues" evidence="5">
    <location>
        <begin position="580"/>
        <end position="589"/>
    </location>
</feature>
<dbReference type="PANTHER" id="PTHR15549">
    <property type="entry name" value="PAIRED IMMUNOGLOBULIN-LIKE TYPE 2 RECEPTOR"/>
    <property type="match status" value="1"/>
</dbReference>
<dbReference type="EnsemblMetazoa" id="XM_038208831.1">
    <property type="protein sequence ID" value="XP_038064759.1"/>
    <property type="gene ID" value="LOC119735133"/>
</dbReference>
<comment type="subcellular location">
    <subcellularLocation>
        <location evidence="1">Membrane</location>
        <topology evidence="1">Single-pass membrane protein</topology>
    </subcellularLocation>
</comment>